<keyword evidence="3" id="KW-1185">Reference proteome</keyword>
<dbReference type="RefSeq" id="YP_008059629.1">
    <property type="nucleotide sequence ID" value="NC_021330.1"/>
</dbReference>
<dbReference type="Proteomes" id="UP000202086">
    <property type="component" value="Segment"/>
</dbReference>
<organism evidence="2 3">
    <name type="scientific">Haloarcula californiae tailed virus 1</name>
    <dbReference type="NCBI Taxonomy" id="1273746"/>
    <lineage>
        <taxon>Viruses</taxon>
        <taxon>Duplodnaviria</taxon>
        <taxon>Heunggongvirae</taxon>
        <taxon>Uroviricota</taxon>
        <taxon>Caudoviricetes</taxon>
        <taxon>Thumleimavirales</taxon>
        <taxon>Druskaviridae</taxon>
        <taxon>Hacavirus</taxon>
        <taxon>Hacavirus italiense</taxon>
        <taxon>Hacavirus HCTV1</taxon>
    </lineage>
</organism>
<gene>
    <name evidence="2" type="primary">68</name>
    <name evidence="2" type="ORF">DNAM5_68</name>
</gene>
<dbReference type="KEGG" id="vg:16193570"/>
<reference evidence="2 3" key="1">
    <citation type="submission" date="2012-12" db="EMBL/GenBank/DDBJ databases">
        <authorList>
            <person name="Sencilo A."/>
            <person name="Jacobs-Sera D."/>
            <person name="Russell D.A."/>
            <person name="Ko C."/>
            <person name="Atanasova N."/>
            <person name="Osterlund E."/>
            <person name="Oksanen H.M."/>
            <person name="Bamford D.H."/>
            <person name="Hatfull G.F."/>
            <person name="Roine E."/>
            <person name="Hendrix R.W."/>
        </authorList>
    </citation>
    <scope>NUCLEOTIDE SEQUENCE [LARGE SCALE GENOMIC DNA]</scope>
</reference>
<feature type="region of interest" description="Disordered" evidence="1">
    <location>
        <begin position="1"/>
        <end position="20"/>
    </location>
</feature>
<sequence length="40" mass="4668">MPTCLDCGESFSSGQRRGDSPMRYKGYYCPECEEKRRNDD</sequence>
<dbReference type="GeneID" id="16193570"/>
<protein>
    <submittedName>
        <fullName evidence="2">Uncharacterized protein</fullName>
    </submittedName>
</protein>
<evidence type="ECO:0000313" key="2">
    <source>
        <dbReference type="EMBL" id="AGM12021.1"/>
    </source>
</evidence>
<proteinExistence type="predicted"/>
<name>R4TI47_9CAUD</name>
<evidence type="ECO:0000256" key="1">
    <source>
        <dbReference type="SAM" id="MobiDB-lite"/>
    </source>
</evidence>
<dbReference type="EMBL" id="KC292029">
    <property type="protein sequence ID" value="AGM12021.1"/>
    <property type="molecule type" value="Genomic_DNA"/>
</dbReference>
<accession>R4TI47</accession>
<evidence type="ECO:0000313" key="3">
    <source>
        <dbReference type="Proteomes" id="UP000202086"/>
    </source>
</evidence>